<dbReference type="GO" id="GO:0004177">
    <property type="term" value="F:aminopeptidase activity"/>
    <property type="evidence" value="ECO:0007669"/>
    <property type="project" value="UniProtKB-KW"/>
</dbReference>
<evidence type="ECO:0000256" key="2">
    <source>
        <dbReference type="ARBA" id="ARBA00022801"/>
    </source>
</evidence>
<dbReference type="AlphaFoldDB" id="A0A059Y8F5"/>
<dbReference type="InterPro" id="IPR008007">
    <property type="entry name" value="Peptidase_M42"/>
</dbReference>
<evidence type="ECO:0000313" key="3">
    <source>
        <dbReference type="EMBL" id="AIA33907.1"/>
    </source>
</evidence>
<evidence type="ECO:0000256" key="1">
    <source>
        <dbReference type="ARBA" id="ARBA00022723"/>
    </source>
</evidence>
<name>A0A059Y8F5_MYCBV</name>
<accession>A0A059Y8F5</accession>
<evidence type="ECO:0000313" key="4">
    <source>
        <dbReference type="Proteomes" id="UP000027182"/>
    </source>
</evidence>
<dbReference type="GO" id="GO:0046872">
    <property type="term" value="F:metal ion binding"/>
    <property type="evidence" value="ECO:0007669"/>
    <property type="project" value="UniProtKB-KW"/>
</dbReference>
<organism evidence="3 4">
    <name type="scientific">Mycoplasmopsis bovis CQ-W70</name>
    <dbReference type="NCBI Taxonomy" id="1316930"/>
    <lineage>
        <taxon>Bacteria</taxon>
        <taxon>Bacillati</taxon>
        <taxon>Mycoplasmatota</taxon>
        <taxon>Mycoplasmoidales</taxon>
        <taxon>Metamycoplasmataceae</taxon>
        <taxon>Mycoplasmopsis</taxon>
    </lineage>
</organism>
<gene>
    <name evidence="3" type="ORF">K668_01615</name>
</gene>
<keyword evidence="1" id="KW-0479">Metal-binding</keyword>
<dbReference type="InterPro" id="IPR051464">
    <property type="entry name" value="Peptidase_M42_aminopept"/>
</dbReference>
<keyword evidence="3" id="KW-0645">Protease</keyword>
<keyword evidence="3" id="KW-0031">Aminopeptidase</keyword>
<dbReference type="PATRIC" id="fig|1316930.3.peg.335"/>
<dbReference type="Proteomes" id="UP000027182">
    <property type="component" value="Chromosome"/>
</dbReference>
<proteinExistence type="predicted"/>
<reference evidence="3 4" key="1">
    <citation type="submission" date="2013-04" db="EMBL/GenBank/DDBJ databases">
        <authorList>
            <person name="Lin L."/>
            <person name="Zeng Z."/>
            <person name="Xie J."/>
            <person name="Luo L."/>
            <person name="Yang Z."/>
            <person name="Liang W."/>
            <person name="Lin H."/>
            <person name="Dong C."/>
            <person name="Sun Y."/>
        </authorList>
    </citation>
    <scope>NUCLEOTIDE SEQUENCE [LARGE SCALE GENOMIC DNA]</scope>
    <source>
        <strain evidence="3 4">CQ-W70</strain>
    </source>
</reference>
<dbReference type="PANTHER" id="PTHR32481:SF0">
    <property type="entry name" value="AMINOPEPTIDASE YPDE-RELATED"/>
    <property type="match status" value="1"/>
</dbReference>
<sequence length="123" mass="13723">MIQYLEAEGVSRYESTIAQMLVKEVNKNNKFTVSYDNFGSVIFHKKIRQTNAPKFMVAAHMDEVGFLVKGIHKNGQIKLSSVGGLWPSVVIGTKAVLINSQGKRFNGIFGHTSIHIMKAEKKN</sequence>
<dbReference type="SUPFAM" id="SSF53187">
    <property type="entry name" value="Zn-dependent exopeptidases"/>
    <property type="match status" value="1"/>
</dbReference>
<dbReference type="SUPFAM" id="SSF101821">
    <property type="entry name" value="Aminopeptidase/glucanase lid domain"/>
    <property type="match status" value="1"/>
</dbReference>
<protein>
    <submittedName>
        <fullName evidence="3">C-terminal truncated aminopeptidase</fullName>
    </submittedName>
</protein>
<dbReference type="Pfam" id="PF05343">
    <property type="entry name" value="Peptidase_M42"/>
    <property type="match status" value="1"/>
</dbReference>
<dbReference type="KEGG" id="mbq:K668_01615"/>
<keyword evidence="2" id="KW-0378">Hydrolase</keyword>
<dbReference type="PANTHER" id="PTHR32481">
    <property type="entry name" value="AMINOPEPTIDASE"/>
    <property type="match status" value="1"/>
</dbReference>
<dbReference type="Gene3D" id="3.40.630.10">
    <property type="entry name" value="Zn peptidases"/>
    <property type="match status" value="1"/>
</dbReference>
<dbReference type="EMBL" id="CP005933">
    <property type="protein sequence ID" value="AIA33907.1"/>
    <property type="molecule type" value="Genomic_DNA"/>
</dbReference>
<dbReference type="HOGENOM" id="CLU_2012718_0_0_14"/>